<proteinExistence type="predicted"/>
<sequence length="19" mass="2088">MKLTSVINLEQAILISDIS</sequence>
<dbReference type="AlphaFoldDB" id="A0A0A9BSY6"/>
<organism evidence="1">
    <name type="scientific">Arundo donax</name>
    <name type="common">Giant reed</name>
    <name type="synonym">Donax arundinaceus</name>
    <dbReference type="NCBI Taxonomy" id="35708"/>
    <lineage>
        <taxon>Eukaryota</taxon>
        <taxon>Viridiplantae</taxon>
        <taxon>Streptophyta</taxon>
        <taxon>Embryophyta</taxon>
        <taxon>Tracheophyta</taxon>
        <taxon>Spermatophyta</taxon>
        <taxon>Magnoliopsida</taxon>
        <taxon>Liliopsida</taxon>
        <taxon>Poales</taxon>
        <taxon>Poaceae</taxon>
        <taxon>PACMAD clade</taxon>
        <taxon>Arundinoideae</taxon>
        <taxon>Arundineae</taxon>
        <taxon>Arundo</taxon>
    </lineage>
</organism>
<dbReference type="EMBL" id="GBRH01232572">
    <property type="protein sequence ID" value="JAD65323.1"/>
    <property type="molecule type" value="Transcribed_RNA"/>
</dbReference>
<protein>
    <submittedName>
        <fullName evidence="1">Uncharacterized protein</fullName>
    </submittedName>
</protein>
<accession>A0A0A9BSY6</accession>
<reference evidence="1" key="2">
    <citation type="journal article" date="2015" name="Data Brief">
        <title>Shoot transcriptome of the giant reed, Arundo donax.</title>
        <authorList>
            <person name="Barrero R.A."/>
            <person name="Guerrero F.D."/>
            <person name="Moolhuijzen P."/>
            <person name="Goolsby J.A."/>
            <person name="Tidwell J."/>
            <person name="Bellgard S.E."/>
            <person name="Bellgard M.I."/>
        </authorList>
    </citation>
    <scope>NUCLEOTIDE SEQUENCE</scope>
    <source>
        <tissue evidence="1">Shoot tissue taken approximately 20 cm above the soil surface</tissue>
    </source>
</reference>
<name>A0A0A9BSY6_ARUDO</name>
<evidence type="ECO:0000313" key="1">
    <source>
        <dbReference type="EMBL" id="JAD65323.1"/>
    </source>
</evidence>
<reference evidence="1" key="1">
    <citation type="submission" date="2014-09" db="EMBL/GenBank/DDBJ databases">
        <authorList>
            <person name="Magalhaes I.L.F."/>
            <person name="Oliveira U."/>
            <person name="Santos F.R."/>
            <person name="Vidigal T.H.D.A."/>
            <person name="Brescovit A.D."/>
            <person name="Santos A.J."/>
        </authorList>
    </citation>
    <scope>NUCLEOTIDE SEQUENCE</scope>
    <source>
        <tissue evidence="1">Shoot tissue taken approximately 20 cm above the soil surface</tissue>
    </source>
</reference>